<reference evidence="2 3" key="1">
    <citation type="submission" date="2016-06" db="EMBL/GenBank/DDBJ databases">
        <title>Three novel species with peptidoglycan cell walls form the new genus Lacunisphaera gen. nov. in the family Opitutaceae of the verrucomicrobial subdivision 4.</title>
        <authorList>
            <person name="Rast P."/>
            <person name="Gloeckner I."/>
            <person name="Jogler M."/>
            <person name="Boedeker C."/>
            <person name="Jeske O."/>
            <person name="Wiegand S."/>
            <person name="Reinhardt R."/>
            <person name="Schumann P."/>
            <person name="Rohde M."/>
            <person name="Spring S."/>
            <person name="Gloeckner F.O."/>
            <person name="Jogler C."/>
        </authorList>
    </citation>
    <scope>NUCLEOTIDE SEQUENCE [LARGE SCALE GENOMIC DNA]</scope>
    <source>
        <strain evidence="2 3">IG16b</strain>
    </source>
</reference>
<evidence type="ECO:0000259" key="1">
    <source>
        <dbReference type="PROSITE" id="PS51833"/>
    </source>
</evidence>
<organism evidence="2 3">
    <name type="scientific">Lacunisphaera limnophila</name>
    <dbReference type="NCBI Taxonomy" id="1838286"/>
    <lineage>
        <taxon>Bacteria</taxon>
        <taxon>Pseudomonadati</taxon>
        <taxon>Verrucomicrobiota</taxon>
        <taxon>Opitutia</taxon>
        <taxon>Opitutales</taxon>
        <taxon>Opitutaceae</taxon>
        <taxon>Lacunisphaera</taxon>
    </lineage>
</organism>
<dbReference type="RefSeq" id="WP_069960610.1">
    <property type="nucleotide sequence ID" value="NZ_CP016094.1"/>
</dbReference>
<protein>
    <submittedName>
        <fullName evidence="2">HDOD domain protein</fullName>
    </submittedName>
</protein>
<dbReference type="InterPro" id="IPR029016">
    <property type="entry name" value="GAF-like_dom_sf"/>
</dbReference>
<dbReference type="PANTHER" id="PTHR33525">
    <property type="match status" value="1"/>
</dbReference>
<dbReference type="SUPFAM" id="SSF55781">
    <property type="entry name" value="GAF domain-like"/>
    <property type="match status" value="1"/>
</dbReference>
<accession>A0A1I7PHY5</accession>
<dbReference type="SUPFAM" id="SSF109604">
    <property type="entry name" value="HD-domain/PDEase-like"/>
    <property type="match status" value="1"/>
</dbReference>
<dbReference type="AlphaFoldDB" id="A0A1I7PHY5"/>
<dbReference type="Proteomes" id="UP000095228">
    <property type="component" value="Chromosome"/>
</dbReference>
<evidence type="ECO:0000313" key="3">
    <source>
        <dbReference type="Proteomes" id="UP000095228"/>
    </source>
</evidence>
<proteinExistence type="predicted"/>
<dbReference type="Pfam" id="PF08668">
    <property type="entry name" value="HDOD"/>
    <property type="match status" value="1"/>
</dbReference>
<dbReference type="PROSITE" id="PS51833">
    <property type="entry name" value="HDOD"/>
    <property type="match status" value="1"/>
</dbReference>
<gene>
    <name evidence="2" type="ORF">Verru16b_00278</name>
</gene>
<dbReference type="InterPro" id="IPR013976">
    <property type="entry name" value="HDOD"/>
</dbReference>
<name>A0A1I7PHY5_9BACT</name>
<keyword evidence="3" id="KW-1185">Reference proteome</keyword>
<dbReference type="Gene3D" id="3.30.450.40">
    <property type="match status" value="1"/>
</dbReference>
<dbReference type="KEGG" id="obg:Verru16b_00278"/>
<dbReference type="STRING" id="1838286.Verru16b_00278"/>
<dbReference type="Gene3D" id="1.10.3210.10">
    <property type="entry name" value="Hypothetical protein af1432"/>
    <property type="match status" value="1"/>
</dbReference>
<sequence length="515" mass="55895">MQSAQIASLPEIVKLLRTLTGNSQQVSVVELAEVIQSDPLIVAKVVGAANAFAYNPNGVKVTSVHQAIHVIGYDRIRTLAMSLMLAEQVSRSNSPDEQREYAAQSLMAGCLAQALAAGRATLDKEQAFLCASLRNFGQIVLTSCMGEEFRQLRREAGGEPDDAAYRRIFGMTPLELGHQLLDAANLPEDILTTLKAMPPETFAVLESKPDDQMRALTAFAGELSALTTDPRSDPADFAAKSLELARRYEHALPRLHEEIHHVMDVAKEQLDEFVSVFRLKSLPVRIMTRMTKCRNAVDPNRPPEVVPPAVAAVVVAAPPPPAAKVPAVPAAQADGMPAPAANLAAVDWAGSLNQLTDLLRQPGMSRLRMHEALLETVQRGFGAHMCLLFAGEAANRAFPLVHGRGDLYQVLQGRSGLQVVIGERTVLGVCLARNENIIIHHAREEKIMAYLPDWLKTQDGLGAFVLLPLSDGAQVRGVLVAGWAETRQIVLPQECVRSIRIMLAMVCRLGVRLAA</sequence>
<dbReference type="OrthoDB" id="183623at2"/>
<feature type="domain" description="HDOD" evidence="1">
    <location>
        <begin position="6"/>
        <end position="200"/>
    </location>
</feature>
<dbReference type="PANTHER" id="PTHR33525:SF3">
    <property type="entry name" value="RIBONUCLEASE Y"/>
    <property type="match status" value="1"/>
</dbReference>
<dbReference type="PATRIC" id="fig|1838286.3.peg.281"/>
<dbReference type="InterPro" id="IPR052340">
    <property type="entry name" value="RNase_Y/CdgJ"/>
</dbReference>
<evidence type="ECO:0000313" key="2">
    <source>
        <dbReference type="EMBL" id="AOS43235.1"/>
    </source>
</evidence>
<dbReference type="EMBL" id="CP016094">
    <property type="protein sequence ID" value="AOS43235.1"/>
    <property type="molecule type" value="Genomic_DNA"/>
</dbReference>